<dbReference type="SUPFAM" id="SSF48371">
    <property type="entry name" value="ARM repeat"/>
    <property type="match status" value="1"/>
</dbReference>
<sequence>MTPLLQRLMADTGETPLTYEEARSLARHDDADVRAALARRADTMPEVLYFLAEDPDPAVRRAIADNRATPCQANLLLSDDEDPEVRLLLAQKIATLAPCLSENERDRVRCQTYEALARLARDQIPVVRQVVAETLKDVADAPPSVIGRLARDAEIAVAAPVLAFSPVLTDEDLLEVIRTQPGTARLSAIAGRAGLAFPVADALAACDDVEAIAAMLSNHGAQIREETLDALIERAPTVTLWHEPLVHRPRLHAGAAQRLAMFVADTLVEALMLRKDLDPSSAAAVSEVVHRRLRGSGSTRETGRLADFGPDWRRTLRDAHASCLSRRTAHALGQADVAIALSDEDRGRADAVAVLATLANVSPFAVAAAVNAASAKGVVSVAWKAGLSPEFAMILQRQLAHVPPDEILAPTDDGRFPLSEEEMLWQVEMFCDAESETDAHHGAALPRPVHVR</sequence>
<name>A0A512H6B8_9PROT</name>
<accession>A0A512H6B8</accession>
<dbReference type="InterPro" id="IPR011989">
    <property type="entry name" value="ARM-like"/>
</dbReference>
<dbReference type="Pfam" id="PF10098">
    <property type="entry name" value="DUF2336"/>
    <property type="match status" value="1"/>
</dbReference>
<dbReference type="Gene3D" id="1.25.10.10">
    <property type="entry name" value="Leucine-rich Repeat Variant"/>
    <property type="match status" value="1"/>
</dbReference>
<keyword evidence="2" id="KW-1185">Reference proteome</keyword>
<evidence type="ECO:0000313" key="1">
    <source>
        <dbReference type="EMBL" id="GEO80982.1"/>
    </source>
</evidence>
<organism evidence="1 2">
    <name type="scientific">Pararhodospirillum oryzae</name>
    <dbReference type="NCBI Taxonomy" id="478448"/>
    <lineage>
        <taxon>Bacteria</taxon>
        <taxon>Pseudomonadati</taxon>
        <taxon>Pseudomonadota</taxon>
        <taxon>Alphaproteobacteria</taxon>
        <taxon>Rhodospirillales</taxon>
        <taxon>Rhodospirillaceae</taxon>
        <taxon>Pararhodospirillum</taxon>
    </lineage>
</organism>
<dbReference type="OrthoDB" id="7888976at2"/>
<protein>
    <recommendedName>
        <fullName evidence="3">DUF2336 domain-containing protein</fullName>
    </recommendedName>
</protein>
<evidence type="ECO:0008006" key="3">
    <source>
        <dbReference type="Google" id="ProtNLM"/>
    </source>
</evidence>
<reference evidence="1 2" key="1">
    <citation type="submission" date="2019-07" db="EMBL/GenBank/DDBJ databases">
        <title>Whole genome shotgun sequence of Rhodospirillum oryzae NBRC 107573.</title>
        <authorList>
            <person name="Hosoyama A."/>
            <person name="Uohara A."/>
            <person name="Ohji S."/>
            <person name="Ichikawa N."/>
        </authorList>
    </citation>
    <scope>NUCLEOTIDE SEQUENCE [LARGE SCALE GENOMIC DNA]</scope>
    <source>
        <strain evidence="1 2">NBRC 107573</strain>
    </source>
</reference>
<dbReference type="Proteomes" id="UP000321567">
    <property type="component" value="Unassembled WGS sequence"/>
</dbReference>
<evidence type="ECO:0000313" key="2">
    <source>
        <dbReference type="Proteomes" id="UP000321567"/>
    </source>
</evidence>
<dbReference type="AlphaFoldDB" id="A0A512H6B8"/>
<comment type="caution">
    <text evidence="1">The sequence shown here is derived from an EMBL/GenBank/DDBJ whole genome shotgun (WGS) entry which is preliminary data.</text>
</comment>
<proteinExistence type="predicted"/>
<dbReference type="EMBL" id="BJZO01000023">
    <property type="protein sequence ID" value="GEO80982.1"/>
    <property type="molecule type" value="Genomic_DNA"/>
</dbReference>
<dbReference type="InterPro" id="IPR016024">
    <property type="entry name" value="ARM-type_fold"/>
</dbReference>
<gene>
    <name evidence="1" type="ORF">ROR02_11130</name>
</gene>
<dbReference type="InterPro" id="IPR019285">
    <property type="entry name" value="DUF2336"/>
</dbReference>